<dbReference type="EMBL" id="KE125075">
    <property type="protein sequence ID" value="EPB71998.1"/>
    <property type="molecule type" value="Genomic_DNA"/>
</dbReference>
<gene>
    <name evidence="2" type="ORF">ANCCEY_08922</name>
</gene>
<feature type="compositionally biased region" description="Basic and acidic residues" evidence="1">
    <location>
        <begin position="1"/>
        <end position="37"/>
    </location>
</feature>
<organism evidence="2 3">
    <name type="scientific">Ancylostoma ceylanicum</name>
    <dbReference type="NCBI Taxonomy" id="53326"/>
    <lineage>
        <taxon>Eukaryota</taxon>
        <taxon>Metazoa</taxon>
        <taxon>Ecdysozoa</taxon>
        <taxon>Nematoda</taxon>
        <taxon>Chromadorea</taxon>
        <taxon>Rhabditida</taxon>
        <taxon>Rhabditina</taxon>
        <taxon>Rhabditomorpha</taxon>
        <taxon>Strongyloidea</taxon>
        <taxon>Ancylostomatidae</taxon>
        <taxon>Ancylostomatinae</taxon>
        <taxon>Ancylostoma</taxon>
    </lineage>
</organism>
<proteinExistence type="predicted"/>
<name>A0A0D6LLD7_9BILA</name>
<evidence type="ECO:0000313" key="2">
    <source>
        <dbReference type="EMBL" id="EPB71998.1"/>
    </source>
</evidence>
<evidence type="ECO:0000256" key="1">
    <source>
        <dbReference type="SAM" id="MobiDB-lite"/>
    </source>
</evidence>
<dbReference type="Proteomes" id="UP000054495">
    <property type="component" value="Unassembled WGS sequence"/>
</dbReference>
<reference evidence="2 3" key="1">
    <citation type="submission" date="2013-05" db="EMBL/GenBank/DDBJ databases">
        <title>Draft genome of the parasitic nematode Anyclostoma ceylanicum.</title>
        <authorList>
            <person name="Mitreva M."/>
        </authorList>
    </citation>
    <scope>NUCLEOTIDE SEQUENCE [LARGE SCALE GENOMIC DNA]</scope>
</reference>
<feature type="region of interest" description="Disordered" evidence="1">
    <location>
        <begin position="1"/>
        <end position="53"/>
    </location>
</feature>
<protein>
    <submittedName>
        <fullName evidence="2">Uncharacterized protein</fullName>
    </submittedName>
</protein>
<sequence length="72" mass="8008">MAEARASETPEQREATVEENRLRMAEARAAETSEQREMASFGTTTTTQDTGFMPTFKVKGQIYHRSPAAPSQ</sequence>
<accession>A0A0D6LLD7</accession>
<evidence type="ECO:0000313" key="3">
    <source>
        <dbReference type="Proteomes" id="UP000054495"/>
    </source>
</evidence>
<keyword evidence="3" id="KW-1185">Reference proteome</keyword>
<dbReference type="AlphaFoldDB" id="A0A0D6LLD7"/>